<dbReference type="GO" id="GO:0043531">
    <property type="term" value="F:ADP binding"/>
    <property type="evidence" value="ECO:0007669"/>
    <property type="project" value="InterPro"/>
</dbReference>
<dbReference type="SUPFAM" id="SSF52540">
    <property type="entry name" value="P-loop containing nucleoside triphosphate hydrolases"/>
    <property type="match status" value="1"/>
</dbReference>
<name>A0A165EMH9_EXIGL</name>
<gene>
    <name evidence="1" type="ORF">EXIGLDRAFT_752314</name>
</gene>
<dbReference type="InParanoid" id="A0A165EMH9"/>
<dbReference type="InterPro" id="IPR027417">
    <property type="entry name" value="P-loop_NTPase"/>
</dbReference>
<dbReference type="InterPro" id="IPR059179">
    <property type="entry name" value="MLKL-like_MCAfunc"/>
</dbReference>
<dbReference type="Proteomes" id="UP000077266">
    <property type="component" value="Unassembled WGS sequence"/>
</dbReference>
<evidence type="ECO:0000313" key="1">
    <source>
        <dbReference type="EMBL" id="KZV87286.1"/>
    </source>
</evidence>
<keyword evidence="2" id="KW-1185">Reference proteome</keyword>
<dbReference type="InterPro" id="IPR036537">
    <property type="entry name" value="Adaptor_Cbl_N_dom_sf"/>
</dbReference>
<evidence type="ECO:0000313" key="2">
    <source>
        <dbReference type="Proteomes" id="UP000077266"/>
    </source>
</evidence>
<dbReference type="GO" id="GO:0007166">
    <property type="term" value="P:cell surface receptor signaling pathway"/>
    <property type="evidence" value="ECO:0007669"/>
    <property type="project" value="InterPro"/>
</dbReference>
<dbReference type="OrthoDB" id="621413at2759"/>
<dbReference type="Gene3D" id="1.20.930.20">
    <property type="entry name" value="Adaptor protein Cbl, N-terminal domain"/>
    <property type="match status" value="1"/>
</dbReference>
<protein>
    <submittedName>
        <fullName evidence="1">Uncharacterized protein</fullName>
    </submittedName>
</protein>
<dbReference type="PANTHER" id="PTHR47691">
    <property type="entry name" value="REGULATOR-RELATED"/>
    <property type="match status" value="1"/>
</dbReference>
<proteinExistence type="predicted"/>
<reference evidence="1 2" key="1">
    <citation type="journal article" date="2016" name="Mol. Biol. Evol.">
        <title>Comparative Genomics of Early-Diverging Mushroom-Forming Fungi Provides Insights into the Origins of Lignocellulose Decay Capabilities.</title>
        <authorList>
            <person name="Nagy L.G."/>
            <person name="Riley R."/>
            <person name="Tritt A."/>
            <person name="Adam C."/>
            <person name="Daum C."/>
            <person name="Floudas D."/>
            <person name="Sun H."/>
            <person name="Yadav J.S."/>
            <person name="Pangilinan J."/>
            <person name="Larsson K.H."/>
            <person name="Matsuura K."/>
            <person name="Barry K."/>
            <person name="Labutti K."/>
            <person name="Kuo R."/>
            <person name="Ohm R.A."/>
            <person name="Bhattacharya S.S."/>
            <person name="Shirouzu T."/>
            <person name="Yoshinaga Y."/>
            <person name="Martin F.M."/>
            <person name="Grigoriev I.V."/>
            <person name="Hibbett D.S."/>
        </authorList>
    </citation>
    <scope>NUCLEOTIDE SEQUENCE [LARGE SCALE GENOMIC DNA]</scope>
    <source>
        <strain evidence="1 2">HHB12029</strain>
    </source>
</reference>
<dbReference type="InterPro" id="IPR011990">
    <property type="entry name" value="TPR-like_helical_dom_sf"/>
</dbReference>
<dbReference type="Gene3D" id="3.40.50.300">
    <property type="entry name" value="P-loop containing nucleotide triphosphate hydrolases"/>
    <property type="match status" value="1"/>
</dbReference>
<dbReference type="SUPFAM" id="SSF48452">
    <property type="entry name" value="TPR-like"/>
    <property type="match status" value="1"/>
</dbReference>
<dbReference type="EMBL" id="KV426130">
    <property type="protein sequence ID" value="KZV87286.1"/>
    <property type="molecule type" value="Genomic_DNA"/>
</dbReference>
<dbReference type="Gene3D" id="1.25.40.10">
    <property type="entry name" value="Tetratricopeptide repeat domain"/>
    <property type="match status" value="1"/>
</dbReference>
<dbReference type="PRINTS" id="PR00364">
    <property type="entry name" value="DISEASERSIST"/>
</dbReference>
<dbReference type="PANTHER" id="PTHR47691:SF3">
    <property type="entry name" value="HTH-TYPE TRANSCRIPTIONAL REGULATOR RV0890C-RELATED"/>
    <property type="match status" value="1"/>
</dbReference>
<dbReference type="AlphaFoldDB" id="A0A165EMH9"/>
<dbReference type="STRING" id="1314781.A0A165EMH9"/>
<organism evidence="1 2">
    <name type="scientific">Exidia glandulosa HHB12029</name>
    <dbReference type="NCBI Taxonomy" id="1314781"/>
    <lineage>
        <taxon>Eukaryota</taxon>
        <taxon>Fungi</taxon>
        <taxon>Dikarya</taxon>
        <taxon>Basidiomycota</taxon>
        <taxon>Agaricomycotina</taxon>
        <taxon>Agaricomycetes</taxon>
        <taxon>Auriculariales</taxon>
        <taxon>Exidiaceae</taxon>
        <taxon>Exidia</taxon>
    </lineage>
</organism>
<sequence length="990" mass="108095">MTVALAAALATQTAEVAGVEVARALLGVVQLIAESAENVRVNREYALALAGRVSDFVSIVTLELAQDQTDEWFFALENFRMVLTDAYIMLQEQEESSYLAQLLYRERNAARLKDVSDRIRDGFSVLMLQSHLELHKLANATRLSDSEALAELDSNYVEASKEAAPPAFSDTSDGPRIPPEPQLFLGRAAETTRLANMLAGPFSSCRVAILGGPGMGKTTLALTALHAPPVVARFGSRRYFVSCDIADGQSSAGTSCIKLVARSLGVFDNCRGKLVERKIAALLSREPSLLILDNFESAWEAPSQRADAEEALSVLGSIEGLSILVTLRGTERPHGVEWTLPHIPPLQSLDQNASLQLFLSHADSPTAEEGSSTLRKLVDPMDGVPLALMIMANLAQYESAASLYARWEHLKTALLTHGARDRLSNLNASITLSLESPRVTQVPEARNLLSMLALLPSGTCDSDVLQWSSDAPEARRAISTLLQTALAYRTPDSPSRIRVLSPIREFMLSQYLPSPDTLRPLYSHYFGLAELILHEGTENAAPDAIAAIAPEVDNIYYVIRHALTHSPDPRPALQASVCMASVLYRTGIGYFDLLPTALDVARQAHQDDKAADLLRWWGSMAYHTSISARRTPRDLWTEALTLYKRVGDQRGVIDVTLCLAPSLPPDDAARSCAEMRRAAEMLGDEVLAARCDGAQGAAHERAGRNERARACRQAVIDRLRSLGDSTQPAHAHIMGYNMFAVADLLLDAGRVDEGVAGLQEAIPVLRTGHKHTGVGEARRRLGNILAERGDAIQAVQQFEAAARDFQMGNSVRGEVSCWQYAVSAHISLGDCTAAERAVERAEDGLRTLGDDVGTYDRARLLLSKGELALHRDRVEAEAILHAALTTARSRDRDKTQSSESMLFTEARALELIGQLAEPEEARRCFIIAALVFRIYSQTDSVRVLTRLAHVLDGNAARVLLDTVIPPLRRFGFKPVLATALSRRREIVQTL</sequence>
<accession>A0A165EMH9</accession>
<dbReference type="CDD" id="cd21037">
    <property type="entry name" value="MLKL_NTD"/>
    <property type="match status" value="1"/>
</dbReference>